<proteinExistence type="predicted"/>
<reference evidence="2 3" key="1">
    <citation type="submission" date="2020-03" db="EMBL/GenBank/DDBJ databases">
        <title>Sequencing the genomes of 1000 actinobacteria strains.</title>
        <authorList>
            <person name="Klenk H.-P."/>
        </authorList>
    </citation>
    <scope>NUCLEOTIDE SEQUENCE [LARGE SCALE GENOMIC DNA]</scope>
    <source>
        <strain evidence="2 3">DSM 45668</strain>
    </source>
</reference>
<accession>A0ABX0SVK7</accession>
<comment type="caution">
    <text evidence="2">The sequence shown here is derived from an EMBL/GenBank/DDBJ whole genome shotgun (WGS) entry which is preliminary data.</text>
</comment>
<gene>
    <name evidence="2" type="ORF">FHX46_003534</name>
</gene>
<dbReference type="PANTHER" id="PTHR40761">
    <property type="entry name" value="CONSERVED INTEGRAL MEMBRANE ALANINE VALINE AND LEUCINE RICH PROTEIN-RELATED"/>
    <property type="match status" value="1"/>
</dbReference>
<evidence type="ECO:0000256" key="1">
    <source>
        <dbReference type="SAM" id="Phobius"/>
    </source>
</evidence>
<keyword evidence="1" id="KW-1133">Transmembrane helix</keyword>
<name>A0ABX0SVK7_9PSEU</name>
<dbReference type="PANTHER" id="PTHR40761:SF1">
    <property type="entry name" value="CONSERVED INTEGRAL MEMBRANE ALANINE VALINE AND LEUCINE RICH PROTEIN-RELATED"/>
    <property type="match status" value="1"/>
</dbReference>
<dbReference type="Proteomes" id="UP000754495">
    <property type="component" value="Unassembled WGS sequence"/>
</dbReference>
<dbReference type="EMBL" id="JAANOU010000001">
    <property type="protein sequence ID" value="NIH81004.1"/>
    <property type="molecule type" value="Genomic_DNA"/>
</dbReference>
<protein>
    <submittedName>
        <fullName evidence="2">Membrane protein</fullName>
    </submittedName>
</protein>
<evidence type="ECO:0000313" key="2">
    <source>
        <dbReference type="EMBL" id="NIH81004.1"/>
    </source>
</evidence>
<feature type="transmembrane region" description="Helical" evidence="1">
    <location>
        <begin position="23"/>
        <end position="41"/>
    </location>
</feature>
<evidence type="ECO:0000313" key="3">
    <source>
        <dbReference type="Proteomes" id="UP000754495"/>
    </source>
</evidence>
<keyword evidence="1" id="KW-0812">Transmembrane</keyword>
<organism evidence="2 3">
    <name type="scientific">Amycolatopsis viridis</name>
    <dbReference type="NCBI Taxonomy" id="185678"/>
    <lineage>
        <taxon>Bacteria</taxon>
        <taxon>Bacillati</taxon>
        <taxon>Actinomycetota</taxon>
        <taxon>Actinomycetes</taxon>
        <taxon>Pseudonocardiales</taxon>
        <taxon>Pseudonocardiaceae</taxon>
        <taxon>Amycolatopsis</taxon>
    </lineage>
</organism>
<sequence>MLSGLVLQSAALATGPIVGVQPIMVAELACTLVLSGLVFHTRLRTRDWIAAVGMAAAVGLLLFALAPGRGDPGRSPRWSGCWGAR</sequence>
<keyword evidence="1" id="KW-0472">Membrane</keyword>
<keyword evidence="3" id="KW-1185">Reference proteome</keyword>
<feature type="transmembrane region" description="Helical" evidence="1">
    <location>
        <begin position="48"/>
        <end position="66"/>
    </location>
</feature>
<dbReference type="RefSeq" id="WP_243871294.1">
    <property type="nucleotide sequence ID" value="NZ_JAANOU010000001.1"/>
</dbReference>